<dbReference type="InterPro" id="IPR036097">
    <property type="entry name" value="HisK_dim/P_sf"/>
</dbReference>
<feature type="modified residue" description="4-aspartylphosphate" evidence="10">
    <location>
        <position position="1027"/>
    </location>
</feature>
<dbReference type="SMART" id="SM00388">
    <property type="entry name" value="HisKA"/>
    <property type="match status" value="1"/>
</dbReference>
<dbReference type="InterPro" id="IPR001789">
    <property type="entry name" value="Sig_transdc_resp-reg_receiver"/>
</dbReference>
<dbReference type="InterPro" id="IPR001638">
    <property type="entry name" value="Solute-binding_3/MltF_N"/>
</dbReference>
<dbReference type="InterPro" id="IPR003594">
    <property type="entry name" value="HATPase_dom"/>
</dbReference>
<keyword evidence="11" id="KW-0175">Coiled coil</keyword>
<comment type="function">
    <text evidence="8">May play the central regulatory role in sporulation. It may be an element of the effector pathway responsible for the activation of sporulation genes in response to nutritional stress. Spo0A may act in concert with spo0H (a sigma factor) to control the expression of some genes that are critical to the sporulation process.</text>
</comment>
<keyword evidence="5 10" id="KW-0597">Phosphoprotein</keyword>
<name>A0A949K694_9FIRM</name>
<dbReference type="PANTHER" id="PTHR45339">
    <property type="entry name" value="HYBRID SIGNAL TRANSDUCTION HISTIDINE KINASE J"/>
    <property type="match status" value="1"/>
</dbReference>
<dbReference type="EC" id="2.7.13.3" evidence="3"/>
<evidence type="ECO:0000256" key="14">
    <source>
        <dbReference type="SAM" id="SignalP"/>
    </source>
</evidence>
<evidence type="ECO:0000256" key="7">
    <source>
        <dbReference type="ARBA" id="ARBA00023012"/>
    </source>
</evidence>
<evidence type="ECO:0000259" key="15">
    <source>
        <dbReference type="PROSITE" id="PS50109"/>
    </source>
</evidence>
<evidence type="ECO:0000313" key="18">
    <source>
        <dbReference type="Proteomes" id="UP000712157"/>
    </source>
</evidence>
<dbReference type="Gene3D" id="1.10.287.130">
    <property type="match status" value="1"/>
</dbReference>
<dbReference type="SUPFAM" id="SSF47384">
    <property type="entry name" value="Homodimeric domain of signal transducing histidine kinase"/>
    <property type="match status" value="1"/>
</dbReference>
<dbReference type="Pfam" id="PF00072">
    <property type="entry name" value="Response_reg"/>
    <property type="match status" value="1"/>
</dbReference>
<evidence type="ECO:0000313" key="17">
    <source>
        <dbReference type="EMBL" id="MBU9735742.1"/>
    </source>
</evidence>
<keyword evidence="14" id="KW-0732">Signal</keyword>
<evidence type="ECO:0000256" key="4">
    <source>
        <dbReference type="ARBA" id="ARBA00018672"/>
    </source>
</evidence>
<evidence type="ECO:0000256" key="6">
    <source>
        <dbReference type="ARBA" id="ARBA00022777"/>
    </source>
</evidence>
<keyword evidence="18" id="KW-1185">Reference proteome</keyword>
<evidence type="ECO:0000256" key="13">
    <source>
        <dbReference type="SAM" id="Phobius"/>
    </source>
</evidence>
<dbReference type="InterPro" id="IPR005467">
    <property type="entry name" value="His_kinase_dom"/>
</dbReference>
<evidence type="ECO:0000256" key="2">
    <source>
        <dbReference type="ARBA" id="ARBA00006402"/>
    </source>
</evidence>
<feature type="chain" id="PRO_5039028753" description="Circadian input-output histidine kinase CikA" evidence="14">
    <location>
        <begin position="26"/>
        <end position="1235"/>
    </location>
</feature>
<evidence type="ECO:0000256" key="3">
    <source>
        <dbReference type="ARBA" id="ARBA00012438"/>
    </source>
</evidence>
<dbReference type="GO" id="GO:0000155">
    <property type="term" value="F:phosphorelay sensor kinase activity"/>
    <property type="evidence" value="ECO:0007669"/>
    <property type="project" value="InterPro"/>
</dbReference>
<reference evidence="17" key="1">
    <citation type="submission" date="2021-06" db="EMBL/GenBank/DDBJ databases">
        <title>Description of novel taxa of the family Lachnospiraceae.</title>
        <authorList>
            <person name="Chaplin A.V."/>
            <person name="Sokolova S.R."/>
            <person name="Pikina A.P."/>
            <person name="Korzhanova M."/>
            <person name="Belova V."/>
            <person name="Korostin D."/>
            <person name="Efimov B.A."/>
        </authorList>
    </citation>
    <scope>NUCLEOTIDE SEQUENCE</scope>
    <source>
        <strain evidence="17">ASD5720</strain>
    </source>
</reference>
<dbReference type="Proteomes" id="UP000712157">
    <property type="component" value="Unassembled WGS sequence"/>
</dbReference>
<keyword evidence="6" id="KW-0808">Transferase</keyword>
<dbReference type="Gene3D" id="3.40.190.10">
    <property type="entry name" value="Periplasmic binding protein-like II"/>
    <property type="match status" value="4"/>
</dbReference>
<dbReference type="SMART" id="SM00062">
    <property type="entry name" value="PBPb"/>
    <property type="match status" value="2"/>
</dbReference>
<feature type="compositionally biased region" description="Polar residues" evidence="12">
    <location>
        <begin position="35"/>
        <end position="50"/>
    </location>
</feature>
<dbReference type="InterPro" id="IPR003661">
    <property type="entry name" value="HisK_dim/P_dom"/>
</dbReference>
<feature type="transmembrane region" description="Helical" evidence="13">
    <location>
        <begin position="543"/>
        <end position="564"/>
    </location>
</feature>
<dbReference type="Pfam" id="PF02518">
    <property type="entry name" value="HATPase_c"/>
    <property type="match status" value="1"/>
</dbReference>
<dbReference type="PROSITE" id="PS50110">
    <property type="entry name" value="RESPONSE_REGULATORY"/>
    <property type="match status" value="2"/>
</dbReference>
<keyword evidence="6" id="KW-0418">Kinase</keyword>
<feature type="domain" description="Response regulatory" evidence="16">
    <location>
        <begin position="1113"/>
        <end position="1234"/>
    </location>
</feature>
<keyword evidence="7" id="KW-0902">Two-component regulatory system</keyword>
<feature type="signal peptide" evidence="14">
    <location>
        <begin position="1"/>
        <end position="25"/>
    </location>
</feature>
<protein>
    <recommendedName>
        <fullName evidence="9">Circadian input-output histidine kinase CikA</fullName>
        <ecNumber evidence="3">2.7.13.3</ecNumber>
    </recommendedName>
    <alternativeName>
        <fullName evidence="4">Stage 0 sporulation protein A homolog</fullName>
    </alternativeName>
</protein>
<dbReference type="PROSITE" id="PS50109">
    <property type="entry name" value="HIS_KIN"/>
    <property type="match status" value="1"/>
</dbReference>
<dbReference type="SUPFAM" id="SSF55874">
    <property type="entry name" value="ATPase domain of HSP90 chaperone/DNA topoisomerase II/histidine kinase"/>
    <property type="match status" value="1"/>
</dbReference>
<proteinExistence type="inferred from homology"/>
<keyword evidence="13" id="KW-0812">Transmembrane</keyword>
<keyword evidence="13" id="KW-1133">Transmembrane helix</keyword>
<evidence type="ECO:0000256" key="11">
    <source>
        <dbReference type="SAM" id="Coils"/>
    </source>
</evidence>
<dbReference type="InterPro" id="IPR004358">
    <property type="entry name" value="Sig_transdc_His_kin-like_C"/>
</dbReference>
<comment type="catalytic activity">
    <reaction evidence="1">
        <text>ATP + protein L-histidine = ADP + protein N-phospho-L-histidine.</text>
        <dbReference type="EC" id="2.7.13.3"/>
    </reaction>
</comment>
<dbReference type="PRINTS" id="PR00344">
    <property type="entry name" value="BCTRLSENSOR"/>
</dbReference>
<dbReference type="CDD" id="cd17546">
    <property type="entry name" value="REC_hyHK_CKI1_RcsC-like"/>
    <property type="match status" value="1"/>
</dbReference>
<evidence type="ECO:0000256" key="5">
    <source>
        <dbReference type="ARBA" id="ARBA00022553"/>
    </source>
</evidence>
<dbReference type="SUPFAM" id="SSF53850">
    <property type="entry name" value="Periplasmic binding protein-like II"/>
    <property type="match status" value="2"/>
</dbReference>
<dbReference type="Gene3D" id="3.40.50.2300">
    <property type="match status" value="2"/>
</dbReference>
<feature type="compositionally biased region" description="Basic and acidic residues" evidence="12">
    <location>
        <begin position="51"/>
        <end position="63"/>
    </location>
</feature>
<feature type="domain" description="Response regulatory" evidence="16">
    <location>
        <begin position="973"/>
        <end position="1091"/>
    </location>
</feature>
<organism evidence="17 18">
    <name type="scientific">Diplocloster agilis</name>
    <dbReference type="NCBI Taxonomy" id="2850323"/>
    <lineage>
        <taxon>Bacteria</taxon>
        <taxon>Bacillati</taxon>
        <taxon>Bacillota</taxon>
        <taxon>Clostridia</taxon>
        <taxon>Lachnospirales</taxon>
        <taxon>Lachnospiraceae</taxon>
        <taxon>Diplocloster</taxon>
    </lineage>
</organism>
<comment type="similarity">
    <text evidence="2">In the N-terminal section; belongs to the phytochrome family.</text>
</comment>
<evidence type="ECO:0000259" key="16">
    <source>
        <dbReference type="PROSITE" id="PS50110"/>
    </source>
</evidence>
<dbReference type="RefSeq" id="WP_238720727.1">
    <property type="nucleotide sequence ID" value="NZ_JAHQCW010000005.1"/>
</dbReference>
<dbReference type="AlphaFoldDB" id="A0A949K694"/>
<dbReference type="InterPro" id="IPR011006">
    <property type="entry name" value="CheY-like_superfamily"/>
</dbReference>
<comment type="caution">
    <text evidence="17">The sequence shown here is derived from an EMBL/GenBank/DDBJ whole genome shotgun (WGS) entry which is preliminary data.</text>
</comment>
<dbReference type="CDD" id="cd00082">
    <property type="entry name" value="HisKA"/>
    <property type="match status" value="1"/>
</dbReference>
<feature type="region of interest" description="Disordered" evidence="12">
    <location>
        <begin position="31"/>
        <end position="63"/>
    </location>
</feature>
<keyword evidence="13" id="KW-0472">Membrane</keyword>
<evidence type="ECO:0000256" key="1">
    <source>
        <dbReference type="ARBA" id="ARBA00000085"/>
    </source>
</evidence>
<dbReference type="PANTHER" id="PTHR45339:SF3">
    <property type="entry name" value="HISTIDINE KINASE"/>
    <property type="match status" value="1"/>
</dbReference>
<dbReference type="Pfam" id="PF00512">
    <property type="entry name" value="HisKA"/>
    <property type="match status" value="1"/>
</dbReference>
<dbReference type="InterPro" id="IPR036890">
    <property type="entry name" value="HATPase_C_sf"/>
</dbReference>
<feature type="modified residue" description="4-aspartylphosphate" evidence="10">
    <location>
        <position position="1165"/>
    </location>
</feature>
<feature type="domain" description="Histidine kinase" evidence="15">
    <location>
        <begin position="733"/>
        <end position="956"/>
    </location>
</feature>
<accession>A0A949K694</accession>
<dbReference type="Gene3D" id="3.30.565.10">
    <property type="entry name" value="Histidine kinase-like ATPase, C-terminal domain"/>
    <property type="match status" value="1"/>
</dbReference>
<evidence type="ECO:0000256" key="9">
    <source>
        <dbReference type="ARBA" id="ARBA00074306"/>
    </source>
</evidence>
<sequence>MRKSFKQGRWLLAAFIILALCYTNGKITAGAGRPEQNNGIQSQTAQSDPNSRTDRTADSETGHQSETVRVGFFAFEGYHMIDGQGKRSGYGYDYLQYLARYTNFTYEYVGYDKSWSEMQDMLEAGEIDLLTSARKTPERLERFDFSDQPIGSSAAILTVKAGNNQYMVDDYSQLDGIRIGLLEGNSRNDNLVQFAQKHDFVYKPVYYKNSGALSKALQQGDEIDAALTSNLRKIEKEWVIATFDDTPFYIMVQKGNQKLLDQVNRAVGILKTEHQDLETLLTDRYYTANSGDEISFTAEERSYIKSLQESGRKVKVTINSQREPASYFVDGEARGILPEIAKAVMSRTGLPYEFVETPPTVDARELLARGEADVRFDGASDFNDAESRGLRVTDPYLELPLSVVTLKNFAGHPKSVAVMRNSDVVEEYAEQLFGDSAVTRYDTTQECMDAVLNGRQDAAFFQTYIAQRLVNEDARNRFREQLVPGYGLSFAVSVSRDNGLLFSVMDKAVLSMSSDEINRIVLEQTSDFAADMSLTGFLYAHPVLWLLMLAAAACFAIILILYIFRQKNLNLEREKARELERFISYVCKANDKVIEVESGGKRCWYYQVDDGRVRSREKILDEGNLEINGLHPEDREGVDKLVQKESMGRMAENGDEVYFECRVRKNPQSPYQWFSYTLQGVPPKEERIPGSLMVFIKNIDRAKREEQEKRQALKDALTAAQQGAEARGAFMSRMSHEIRTPLNAILGYLTIAGTNLRNPDKMKECLGKSEFAARQLLNIVNDVLDISAIESGKMKIANEVFNIRELISGITSIFHTQASDKGVNFRVFLSDLTEEELMGDQFRLNQVLLNILSNAVKFTPEGGRVTLSIQQQSADDQRVYLQFRIKDSGIGMPKGYESWLFQPFEQQDATTAQRFGGTGLGLSITKNLVSMMKGTIDVKSEEGQGSLFTVNLSFGIPETRRIREKVYDFSSLHVLVLFDENGDYQYLETLLGRLDITYDMTLKTEEALEKIACSKEKDECYDLCLIDWDNPEIPGERVAEQILEAAAPGKPMLIAVAYGDCGSQEAAGLIGGTIRKPVFQSSLFDVLSNVCRRCALERTKVEMKTDYGLKGQRILLAEDNELNMEIAREILTGYGLEVDGAVNGQEAVERFEASEEGTYQAILMDIQMPVLNGYAAAQLIRGGTHPQAAAIPIIALTADAFAEDINRALAAGMNGHVSKPIDFPHLCKTLAEWIK</sequence>
<dbReference type="SMART" id="SM00387">
    <property type="entry name" value="HATPase_c"/>
    <property type="match status" value="1"/>
</dbReference>
<evidence type="ECO:0000256" key="8">
    <source>
        <dbReference type="ARBA" id="ARBA00024867"/>
    </source>
</evidence>
<feature type="coiled-coil region" evidence="11">
    <location>
        <begin position="696"/>
        <end position="723"/>
    </location>
</feature>
<evidence type="ECO:0000256" key="10">
    <source>
        <dbReference type="PROSITE-ProRule" id="PRU00169"/>
    </source>
</evidence>
<dbReference type="CDD" id="cd16922">
    <property type="entry name" value="HATPase_EvgS-ArcB-TorS-like"/>
    <property type="match status" value="1"/>
</dbReference>
<dbReference type="FunFam" id="3.30.565.10:FF:000010">
    <property type="entry name" value="Sensor histidine kinase RcsC"/>
    <property type="match status" value="1"/>
</dbReference>
<dbReference type="SUPFAM" id="SSF52172">
    <property type="entry name" value="CheY-like"/>
    <property type="match status" value="2"/>
</dbReference>
<dbReference type="EMBL" id="JAHQCW010000005">
    <property type="protein sequence ID" value="MBU9735742.1"/>
    <property type="molecule type" value="Genomic_DNA"/>
</dbReference>
<gene>
    <name evidence="17" type="ORF">KTH89_04280</name>
</gene>
<evidence type="ECO:0000256" key="12">
    <source>
        <dbReference type="SAM" id="MobiDB-lite"/>
    </source>
</evidence>
<dbReference type="SMART" id="SM00448">
    <property type="entry name" value="REC"/>
    <property type="match status" value="1"/>
</dbReference>
<dbReference type="Pfam" id="PF00497">
    <property type="entry name" value="SBP_bac_3"/>
    <property type="match status" value="1"/>
</dbReference>